<evidence type="ECO:0000313" key="8">
    <source>
        <dbReference type="Ensembl" id="ENSFHEP00000016350.1"/>
    </source>
</evidence>
<evidence type="ECO:0000256" key="1">
    <source>
        <dbReference type="ARBA" id="ARBA00004328"/>
    </source>
</evidence>
<keyword evidence="4" id="KW-1015">Disulfide bond</keyword>
<keyword evidence="3 6" id="KW-0732">Signal</keyword>
<dbReference type="PANTHER" id="PTHR45785:SF2">
    <property type="entry name" value="COMPLEMENT FACTOR H-RELATED"/>
    <property type="match status" value="1"/>
</dbReference>
<proteinExistence type="predicted"/>
<comment type="subcellular location">
    <subcellularLocation>
        <location evidence="1">Virion</location>
    </subcellularLocation>
</comment>
<evidence type="ECO:0000256" key="4">
    <source>
        <dbReference type="ARBA" id="ARBA00023157"/>
    </source>
</evidence>
<dbReference type="InterPro" id="IPR035976">
    <property type="entry name" value="Sushi/SCR/CCP_sf"/>
</dbReference>
<dbReference type="SUPFAM" id="SSF57535">
    <property type="entry name" value="Complement control module/SCR domain"/>
    <property type="match status" value="1"/>
</dbReference>
<evidence type="ECO:0000256" key="5">
    <source>
        <dbReference type="PROSITE-ProRule" id="PRU00302"/>
    </source>
</evidence>
<dbReference type="GeneTree" id="ENSGT00940000177007"/>
<dbReference type="Proteomes" id="UP000265000">
    <property type="component" value="Unplaced"/>
</dbReference>
<accession>A0A3Q2TJB0</accession>
<reference evidence="8" key="1">
    <citation type="submission" date="2025-08" db="UniProtKB">
        <authorList>
            <consortium name="Ensembl"/>
        </authorList>
    </citation>
    <scope>IDENTIFICATION</scope>
</reference>
<evidence type="ECO:0000256" key="3">
    <source>
        <dbReference type="ARBA" id="ARBA00022729"/>
    </source>
</evidence>
<dbReference type="InterPro" id="IPR051503">
    <property type="entry name" value="ComplSys_Reg/VirEntry_Med"/>
</dbReference>
<dbReference type="AlphaFoldDB" id="A0A3Q2TJB0"/>
<name>A0A3Q2TJB0_FUNHE</name>
<dbReference type="PROSITE" id="PS50923">
    <property type="entry name" value="SUSHI"/>
    <property type="match status" value="1"/>
</dbReference>
<feature type="domain" description="Sushi" evidence="7">
    <location>
        <begin position="27"/>
        <end position="78"/>
    </location>
</feature>
<dbReference type="Ensembl" id="ENSFHET00000024713.1">
    <property type="protein sequence ID" value="ENSFHEP00000016350.1"/>
    <property type="gene ID" value="ENSFHEG00000018036.1"/>
</dbReference>
<dbReference type="Gene3D" id="2.10.70.10">
    <property type="entry name" value="Complement Module, domain 1"/>
    <property type="match status" value="2"/>
</dbReference>
<keyword evidence="9" id="KW-1185">Reference proteome</keyword>
<sequence>MAPNLSFYFLWVILFLTTWRRDLSDSLFCYFLPVQESYPHGTKISYACDDGYRPAGRGWWGTSTCLDGKWFGVPICIGECFNYFVKLKYSEVEYQCKHGFTTEEGATKKSVFCRAGLWTDSPTCSKWTVFREIQSPPRVLIIQTLLHFLLHKTQIAVYWDILTLRNAELRWMENDATF</sequence>
<dbReference type="SMART" id="SM00032">
    <property type="entry name" value="CCP"/>
    <property type="match status" value="2"/>
</dbReference>
<dbReference type="STRING" id="8078.ENSFHEP00000016350"/>
<comment type="caution">
    <text evidence="5">Lacks conserved residue(s) required for the propagation of feature annotation.</text>
</comment>
<evidence type="ECO:0000313" key="9">
    <source>
        <dbReference type="Proteomes" id="UP000265000"/>
    </source>
</evidence>
<evidence type="ECO:0000259" key="7">
    <source>
        <dbReference type="PROSITE" id="PS50923"/>
    </source>
</evidence>
<reference evidence="8" key="2">
    <citation type="submission" date="2025-09" db="UniProtKB">
        <authorList>
            <consortium name="Ensembl"/>
        </authorList>
    </citation>
    <scope>IDENTIFICATION</scope>
</reference>
<dbReference type="InterPro" id="IPR000436">
    <property type="entry name" value="Sushi_SCR_CCP_dom"/>
</dbReference>
<feature type="signal peptide" evidence="6">
    <location>
        <begin position="1"/>
        <end position="24"/>
    </location>
</feature>
<feature type="chain" id="PRO_5018696501" description="Sushi domain-containing protein" evidence="6">
    <location>
        <begin position="25"/>
        <end position="178"/>
    </location>
</feature>
<dbReference type="PANTHER" id="PTHR45785">
    <property type="entry name" value="COMPLEMENT FACTOR H-RELATED"/>
    <property type="match status" value="1"/>
</dbReference>
<organism evidence="8 9">
    <name type="scientific">Fundulus heteroclitus</name>
    <name type="common">Killifish</name>
    <name type="synonym">Mummichog</name>
    <dbReference type="NCBI Taxonomy" id="8078"/>
    <lineage>
        <taxon>Eukaryota</taxon>
        <taxon>Metazoa</taxon>
        <taxon>Chordata</taxon>
        <taxon>Craniata</taxon>
        <taxon>Vertebrata</taxon>
        <taxon>Euteleostomi</taxon>
        <taxon>Actinopterygii</taxon>
        <taxon>Neopterygii</taxon>
        <taxon>Teleostei</taxon>
        <taxon>Neoteleostei</taxon>
        <taxon>Acanthomorphata</taxon>
        <taxon>Ovalentaria</taxon>
        <taxon>Atherinomorphae</taxon>
        <taxon>Cyprinodontiformes</taxon>
        <taxon>Fundulidae</taxon>
        <taxon>Fundulus</taxon>
    </lineage>
</organism>
<dbReference type="CDD" id="cd00033">
    <property type="entry name" value="CCP"/>
    <property type="match status" value="1"/>
</dbReference>
<evidence type="ECO:0000256" key="2">
    <source>
        <dbReference type="ARBA" id="ARBA00022659"/>
    </source>
</evidence>
<keyword evidence="2 5" id="KW-0768">Sushi</keyword>
<evidence type="ECO:0000256" key="6">
    <source>
        <dbReference type="SAM" id="SignalP"/>
    </source>
</evidence>
<dbReference type="Pfam" id="PF00084">
    <property type="entry name" value="Sushi"/>
    <property type="match status" value="1"/>
</dbReference>
<protein>
    <recommendedName>
        <fullName evidence="7">Sushi domain-containing protein</fullName>
    </recommendedName>
</protein>